<dbReference type="Ensembl" id="ENSNBRT00000014511.1">
    <property type="protein sequence ID" value="ENSNBRP00000014126.1"/>
    <property type="gene ID" value="ENSNBRG00000010930.1"/>
</dbReference>
<evidence type="ECO:0000256" key="2">
    <source>
        <dbReference type="SAM" id="SignalP"/>
    </source>
</evidence>
<evidence type="ECO:0000313" key="4">
    <source>
        <dbReference type="Ensembl" id="ENSNBRP00000014126.1"/>
    </source>
</evidence>
<sequence length="147" mass="16580">IKMYLPLSLLICLSVIQLGLGDQLVEEVIIAENKSLLGGWVKRNPDSAEVQEAAQHAVKTFNEKPKGKKMFILIEVTDAQSQVTNTIDYKIDAVMGKTKCPKSENQDLKGCSAVKKHLKCRFVVTYNPRNNKHELQKQKCRKVKDNV</sequence>
<accession>A0A3Q4GXZ0</accession>
<dbReference type="InterPro" id="IPR000010">
    <property type="entry name" value="Cystatin_dom"/>
</dbReference>
<evidence type="ECO:0000256" key="1">
    <source>
        <dbReference type="ARBA" id="ARBA00009403"/>
    </source>
</evidence>
<dbReference type="Pfam" id="PF00031">
    <property type="entry name" value="Cystatin"/>
    <property type="match status" value="1"/>
</dbReference>
<dbReference type="AlphaFoldDB" id="A0A3Q4GXZ0"/>
<dbReference type="Bgee" id="ENSNBRG00000010930">
    <property type="expression patterns" value="Expressed in zone of skin and 2 other cell types or tissues"/>
</dbReference>
<feature type="chain" id="PRO_5018688159" evidence="2">
    <location>
        <begin position="22"/>
        <end position="147"/>
    </location>
</feature>
<organism evidence="4 5">
    <name type="scientific">Neolamprologus brichardi</name>
    <name type="common">Fairy cichlid</name>
    <name type="synonym">Lamprologus brichardi</name>
    <dbReference type="NCBI Taxonomy" id="32507"/>
    <lineage>
        <taxon>Eukaryota</taxon>
        <taxon>Metazoa</taxon>
        <taxon>Chordata</taxon>
        <taxon>Craniata</taxon>
        <taxon>Vertebrata</taxon>
        <taxon>Euteleostomi</taxon>
        <taxon>Actinopterygii</taxon>
        <taxon>Neopterygii</taxon>
        <taxon>Teleostei</taxon>
        <taxon>Neoteleostei</taxon>
        <taxon>Acanthomorphata</taxon>
        <taxon>Ovalentaria</taxon>
        <taxon>Cichlomorphae</taxon>
        <taxon>Cichliformes</taxon>
        <taxon>Cichlidae</taxon>
        <taxon>African cichlids</taxon>
        <taxon>Pseudocrenilabrinae</taxon>
        <taxon>Lamprologini</taxon>
        <taxon>Neolamprologus</taxon>
    </lineage>
</organism>
<name>A0A3Q4GXZ0_NEOBR</name>
<evidence type="ECO:0000259" key="3">
    <source>
        <dbReference type="SMART" id="SM00043"/>
    </source>
</evidence>
<dbReference type="Gene3D" id="3.10.450.10">
    <property type="match status" value="1"/>
</dbReference>
<protein>
    <submittedName>
        <fullName evidence="4">Si:busm1-57f23.1</fullName>
    </submittedName>
</protein>
<proteinExistence type="inferred from homology"/>
<feature type="signal peptide" evidence="2">
    <location>
        <begin position="1"/>
        <end position="21"/>
    </location>
</feature>
<dbReference type="GO" id="GO:0005615">
    <property type="term" value="C:extracellular space"/>
    <property type="evidence" value="ECO:0007669"/>
    <property type="project" value="TreeGrafter"/>
</dbReference>
<dbReference type="Proteomes" id="UP000261580">
    <property type="component" value="Unassembled WGS sequence"/>
</dbReference>
<dbReference type="InterPro" id="IPR046350">
    <property type="entry name" value="Cystatin_sf"/>
</dbReference>
<dbReference type="STRING" id="32507.ENSNBRP00000014126"/>
<dbReference type="SMART" id="SM00043">
    <property type="entry name" value="CY"/>
    <property type="match status" value="1"/>
</dbReference>
<keyword evidence="2" id="KW-0732">Signal</keyword>
<dbReference type="OMA" id="HLKCRFV"/>
<feature type="domain" description="Cystatin" evidence="3">
    <location>
        <begin position="35"/>
        <end position="141"/>
    </location>
</feature>
<dbReference type="GeneTree" id="ENSGT00390000009872"/>
<dbReference type="GO" id="GO:0005737">
    <property type="term" value="C:cytoplasm"/>
    <property type="evidence" value="ECO:0007669"/>
    <property type="project" value="TreeGrafter"/>
</dbReference>
<dbReference type="PANTHER" id="PTHR46186:SF13">
    <property type="entry name" value="SI:BUSM1-57F23.1"/>
    <property type="match status" value="1"/>
</dbReference>
<dbReference type="PANTHER" id="PTHR46186">
    <property type="entry name" value="CYSTATIN"/>
    <property type="match status" value="1"/>
</dbReference>
<reference evidence="4" key="2">
    <citation type="submission" date="2025-09" db="UniProtKB">
        <authorList>
            <consortium name="Ensembl"/>
        </authorList>
    </citation>
    <scope>IDENTIFICATION</scope>
</reference>
<dbReference type="GO" id="GO:0031982">
    <property type="term" value="C:vesicle"/>
    <property type="evidence" value="ECO:0007669"/>
    <property type="project" value="TreeGrafter"/>
</dbReference>
<dbReference type="CDD" id="cd00042">
    <property type="entry name" value="CY"/>
    <property type="match status" value="1"/>
</dbReference>
<evidence type="ECO:0000313" key="5">
    <source>
        <dbReference type="Proteomes" id="UP000261580"/>
    </source>
</evidence>
<dbReference type="GO" id="GO:0004869">
    <property type="term" value="F:cysteine-type endopeptidase inhibitor activity"/>
    <property type="evidence" value="ECO:0007669"/>
    <property type="project" value="InterPro"/>
</dbReference>
<comment type="similarity">
    <text evidence="1">Belongs to the cystatin family.</text>
</comment>
<dbReference type="SUPFAM" id="SSF54403">
    <property type="entry name" value="Cystatin/monellin"/>
    <property type="match status" value="1"/>
</dbReference>
<reference evidence="4" key="1">
    <citation type="submission" date="2025-08" db="UniProtKB">
        <authorList>
            <consortium name="Ensembl"/>
        </authorList>
    </citation>
    <scope>IDENTIFICATION</scope>
</reference>
<keyword evidence="5" id="KW-1185">Reference proteome</keyword>